<evidence type="ECO:0000256" key="3">
    <source>
        <dbReference type="ARBA" id="ARBA00012982"/>
    </source>
</evidence>
<keyword evidence="8" id="KW-1185">Reference proteome</keyword>
<organism evidence="7 8">
    <name type="scientific">Sarcina ventriculi</name>
    <name type="common">Clostridium ventriculi</name>
    <dbReference type="NCBI Taxonomy" id="1267"/>
    <lineage>
        <taxon>Bacteria</taxon>
        <taxon>Bacillati</taxon>
        <taxon>Bacillota</taxon>
        <taxon>Clostridia</taxon>
        <taxon>Eubacteriales</taxon>
        <taxon>Clostridiaceae</taxon>
        <taxon>Sarcina</taxon>
    </lineage>
</organism>
<evidence type="ECO:0000256" key="1">
    <source>
        <dbReference type="ARBA" id="ARBA00005061"/>
    </source>
</evidence>
<gene>
    <name evidence="7" type="primary">queD</name>
    <name evidence="7" type="ORF">ERS852473_00096</name>
</gene>
<dbReference type="InterPro" id="IPR007115">
    <property type="entry name" value="6-PTP_synth/QueD"/>
</dbReference>
<dbReference type="Gene3D" id="3.30.479.10">
    <property type="entry name" value="6-pyruvoyl tetrahydropterin synthase/QueD"/>
    <property type="match status" value="1"/>
</dbReference>
<evidence type="ECO:0000256" key="2">
    <source>
        <dbReference type="ARBA" id="ARBA00008900"/>
    </source>
</evidence>
<sequence length="154" mass="17720">MSYFLEGEESFDSSHFLIGHSGKCKNLHGHRWKIQYGLKADELIESGSSKGMIIDFTDIKNIIKNYFDKYDHALLLTVDSHEVSSEEKSFIDACNAMNFKIINLPCRTTAENMSKLFFYEISALLDEKVKSNNFSLCYITVYETPNNKATYKED</sequence>
<accession>A0ABM9UKJ3</accession>
<comment type="caution">
    <text evidence="7">The sequence shown here is derived from an EMBL/GenBank/DDBJ whole genome shotgun (WGS) entry which is preliminary data.</text>
</comment>
<evidence type="ECO:0000313" key="8">
    <source>
        <dbReference type="Proteomes" id="UP000095488"/>
    </source>
</evidence>
<evidence type="ECO:0000256" key="4">
    <source>
        <dbReference type="ARBA" id="ARBA00018141"/>
    </source>
</evidence>
<dbReference type="PANTHER" id="PTHR12589">
    <property type="entry name" value="PYRUVOYL TETRAHYDROBIOPTERIN SYNTHASE"/>
    <property type="match status" value="1"/>
</dbReference>
<protein>
    <recommendedName>
        <fullName evidence="4">6-carboxy-5,6,7,8-tetrahydropterin synthase</fullName>
        <ecNumber evidence="3">4.1.2.50</ecNumber>
    </recommendedName>
    <alternativeName>
        <fullName evidence="5">Queuosine biosynthesis protein QueD</fullName>
    </alternativeName>
</protein>
<evidence type="ECO:0000313" key="7">
    <source>
        <dbReference type="EMBL" id="CUN42834.1"/>
    </source>
</evidence>
<reference evidence="7 8" key="1">
    <citation type="submission" date="2015-09" db="EMBL/GenBank/DDBJ databases">
        <authorList>
            <consortium name="Pathogen Informatics"/>
        </authorList>
    </citation>
    <scope>NUCLEOTIDE SEQUENCE [LARGE SCALE GENOMIC DNA]</scope>
    <source>
        <strain evidence="7 8">2789STDY5834858</strain>
    </source>
</reference>
<proteinExistence type="inferred from homology"/>
<dbReference type="SUPFAM" id="SSF55620">
    <property type="entry name" value="Tetrahydrobiopterin biosynthesis enzymes-like"/>
    <property type="match status" value="1"/>
</dbReference>
<dbReference type="RefSeq" id="WP_055257008.1">
    <property type="nucleotide sequence ID" value="NZ_CABIXL010000001.1"/>
</dbReference>
<comment type="catalytic activity">
    <reaction evidence="6">
        <text>7,8-dihydroneopterin 3'-triphosphate + H2O = 6-carboxy-5,6,7,8-tetrahydropterin + triphosphate + acetaldehyde + 2 H(+)</text>
        <dbReference type="Rhea" id="RHEA:27966"/>
        <dbReference type="ChEBI" id="CHEBI:15343"/>
        <dbReference type="ChEBI" id="CHEBI:15377"/>
        <dbReference type="ChEBI" id="CHEBI:15378"/>
        <dbReference type="ChEBI" id="CHEBI:18036"/>
        <dbReference type="ChEBI" id="CHEBI:58462"/>
        <dbReference type="ChEBI" id="CHEBI:61032"/>
        <dbReference type="EC" id="4.1.2.50"/>
    </reaction>
</comment>
<evidence type="ECO:0000256" key="5">
    <source>
        <dbReference type="ARBA" id="ARBA00031449"/>
    </source>
</evidence>
<dbReference type="PANTHER" id="PTHR12589:SF8">
    <property type="entry name" value="6-CARBOXY-5,6,7,8-TETRAHYDROPTERIN SYNTHASE"/>
    <property type="match status" value="1"/>
</dbReference>
<dbReference type="InterPro" id="IPR038418">
    <property type="entry name" value="6-PTP_synth/QueD_sf"/>
</dbReference>
<comment type="pathway">
    <text evidence="1">Purine metabolism; 7-cyano-7-deazaguanine biosynthesis.</text>
</comment>
<dbReference type="Pfam" id="PF01242">
    <property type="entry name" value="PTPS"/>
    <property type="match status" value="1"/>
</dbReference>
<dbReference type="EMBL" id="CYZR01000001">
    <property type="protein sequence ID" value="CUN42834.1"/>
    <property type="molecule type" value="Genomic_DNA"/>
</dbReference>
<dbReference type="Proteomes" id="UP000095488">
    <property type="component" value="Unassembled WGS sequence"/>
</dbReference>
<name>A0ABM9UKJ3_SARVE</name>
<evidence type="ECO:0000256" key="6">
    <source>
        <dbReference type="ARBA" id="ARBA00048807"/>
    </source>
</evidence>
<dbReference type="EC" id="4.1.2.50" evidence="3"/>
<keyword evidence="7" id="KW-0456">Lyase</keyword>
<dbReference type="GO" id="GO:0016829">
    <property type="term" value="F:lyase activity"/>
    <property type="evidence" value="ECO:0007669"/>
    <property type="project" value="UniProtKB-KW"/>
</dbReference>
<comment type="similarity">
    <text evidence="2">Belongs to the PTPS family. QueD subfamily.</text>
</comment>